<protein>
    <recommendedName>
        <fullName evidence="5 13">Alpha-galactosidase</fullName>
        <ecNumber evidence="5 13">3.2.1.22</ecNumber>
    </recommendedName>
    <alternativeName>
        <fullName evidence="13">Melibiase</fullName>
    </alternativeName>
</protein>
<keyword evidence="9 13" id="KW-0378">Hydrolase</keyword>
<dbReference type="SUPFAM" id="SSF55874">
    <property type="entry name" value="ATPase domain of HSP90 chaperone/DNA topoisomerase II/histidine kinase"/>
    <property type="match status" value="1"/>
</dbReference>
<dbReference type="PANTHER" id="PTHR32387">
    <property type="entry name" value="WU:FJ29H11"/>
    <property type="match status" value="1"/>
</dbReference>
<feature type="transmembrane region" description="Helical" evidence="14">
    <location>
        <begin position="207"/>
        <end position="226"/>
    </location>
</feature>
<keyword evidence="18" id="KW-1185">Reference proteome</keyword>
<keyword evidence="10 14" id="KW-1133">Transmembrane helix</keyword>
<gene>
    <name evidence="16" type="ORF">C1SCF055_LOCUS4382</name>
</gene>
<comment type="caution">
    <text evidence="16">The sequence shown here is derived from an EMBL/GenBank/DDBJ whole genome shotgun (WGS) entry which is preliminary data.</text>
</comment>
<dbReference type="PRINTS" id="PR00740">
    <property type="entry name" value="GLHYDRLASE27"/>
</dbReference>
<feature type="transmembrane region" description="Helical" evidence="14">
    <location>
        <begin position="128"/>
        <end position="148"/>
    </location>
</feature>
<dbReference type="InterPro" id="IPR013785">
    <property type="entry name" value="Aldolase_TIM"/>
</dbReference>
<dbReference type="EMBL" id="CAMXCT010000247">
    <property type="protein sequence ID" value="CAI3976129.1"/>
    <property type="molecule type" value="Genomic_DNA"/>
</dbReference>
<name>A0A9P1FGH2_9DINO</name>
<comment type="similarity">
    <text evidence="4 13">Belongs to the glycosyl hydrolase 27 family.</text>
</comment>
<evidence type="ECO:0000313" key="17">
    <source>
        <dbReference type="EMBL" id="CAL4763441.1"/>
    </source>
</evidence>
<feature type="transmembrane region" description="Helical" evidence="14">
    <location>
        <begin position="154"/>
        <end position="174"/>
    </location>
</feature>
<comment type="similarity">
    <text evidence="3">Belongs to the CRT-like transporter family.</text>
</comment>
<evidence type="ECO:0000256" key="9">
    <source>
        <dbReference type="ARBA" id="ARBA00022801"/>
    </source>
</evidence>
<dbReference type="Pfam" id="PF16499">
    <property type="entry name" value="Melibiase_2"/>
    <property type="match status" value="1"/>
</dbReference>
<evidence type="ECO:0000256" key="5">
    <source>
        <dbReference type="ARBA" id="ARBA00012755"/>
    </source>
</evidence>
<evidence type="ECO:0000256" key="7">
    <source>
        <dbReference type="ARBA" id="ARBA00022692"/>
    </source>
</evidence>
<feature type="transmembrane region" description="Helical" evidence="14">
    <location>
        <begin position="86"/>
        <end position="107"/>
    </location>
</feature>
<proteinExistence type="inferred from homology"/>
<dbReference type="InterPro" id="IPR002241">
    <property type="entry name" value="Glyco_hydro_27"/>
</dbReference>
<evidence type="ECO:0000256" key="12">
    <source>
        <dbReference type="ARBA" id="ARBA00023295"/>
    </source>
</evidence>
<keyword evidence="11 14" id="KW-0472">Membrane</keyword>
<dbReference type="PANTHER" id="PTHR32387:SF0">
    <property type="entry name" value="PROTEIN NO VEIN"/>
    <property type="match status" value="1"/>
</dbReference>
<keyword evidence="13" id="KW-1015">Disulfide bond</keyword>
<dbReference type="InterPro" id="IPR017853">
    <property type="entry name" value="GH"/>
</dbReference>
<dbReference type="Proteomes" id="UP001152797">
    <property type="component" value="Unassembled WGS sequence"/>
</dbReference>
<evidence type="ECO:0000256" key="10">
    <source>
        <dbReference type="ARBA" id="ARBA00022989"/>
    </source>
</evidence>
<feature type="transmembrane region" description="Helical" evidence="14">
    <location>
        <begin position="183"/>
        <end position="201"/>
    </location>
</feature>
<evidence type="ECO:0000256" key="3">
    <source>
        <dbReference type="ARBA" id="ARBA00006690"/>
    </source>
</evidence>
<evidence type="ECO:0000256" key="4">
    <source>
        <dbReference type="ARBA" id="ARBA00009743"/>
    </source>
</evidence>
<dbReference type="SUPFAM" id="SSF51011">
    <property type="entry name" value="Glycosyl hydrolase domain"/>
    <property type="match status" value="1"/>
</dbReference>
<dbReference type="InterPro" id="IPR041233">
    <property type="entry name" value="Melibiase_C"/>
</dbReference>
<dbReference type="EC" id="3.2.1.22" evidence="5 13"/>
<feature type="transmembrane region" description="Helical" evidence="14">
    <location>
        <begin position="53"/>
        <end position="74"/>
    </location>
</feature>
<evidence type="ECO:0000256" key="2">
    <source>
        <dbReference type="ARBA" id="ARBA00004141"/>
    </source>
</evidence>
<evidence type="ECO:0000256" key="8">
    <source>
        <dbReference type="ARBA" id="ARBA00022729"/>
    </source>
</evidence>
<dbReference type="GO" id="GO:0004557">
    <property type="term" value="F:alpha-galactosidase activity"/>
    <property type="evidence" value="ECO:0007669"/>
    <property type="project" value="UniProtKB-EC"/>
</dbReference>
<keyword evidence="7 14" id="KW-0812">Transmembrane</keyword>
<feature type="transmembrane region" description="Helical" evidence="14">
    <location>
        <begin position="20"/>
        <end position="41"/>
    </location>
</feature>
<dbReference type="OrthoDB" id="5795902at2759"/>
<evidence type="ECO:0000259" key="15">
    <source>
        <dbReference type="Pfam" id="PF17801"/>
    </source>
</evidence>
<dbReference type="GO" id="GO:0005975">
    <property type="term" value="P:carbohydrate metabolic process"/>
    <property type="evidence" value="ECO:0007669"/>
    <property type="project" value="InterPro"/>
</dbReference>
<comment type="catalytic activity">
    <reaction evidence="1 13">
        <text>Hydrolysis of terminal, non-reducing alpha-D-galactose residues in alpha-D-galactosides, including galactose oligosaccharides, galactomannans and galactolipids.</text>
        <dbReference type="EC" id="3.2.1.22"/>
    </reaction>
</comment>
<dbReference type="Gene3D" id="2.60.40.1180">
    <property type="entry name" value="Golgi alpha-mannosidase II"/>
    <property type="match status" value="1"/>
</dbReference>
<dbReference type="Pfam" id="PF17801">
    <property type="entry name" value="Melibiase_C"/>
    <property type="match status" value="1"/>
</dbReference>
<dbReference type="EMBL" id="CAMXCT020000247">
    <property type="protein sequence ID" value="CAL1129504.1"/>
    <property type="molecule type" value="Genomic_DNA"/>
</dbReference>
<keyword evidence="8" id="KW-0732">Signal</keyword>
<evidence type="ECO:0000256" key="6">
    <source>
        <dbReference type="ARBA" id="ARBA00022448"/>
    </source>
</evidence>
<keyword evidence="6" id="KW-0813">Transport</keyword>
<reference evidence="16" key="1">
    <citation type="submission" date="2022-10" db="EMBL/GenBank/DDBJ databases">
        <authorList>
            <person name="Chen Y."/>
            <person name="Dougan E. K."/>
            <person name="Chan C."/>
            <person name="Rhodes N."/>
            <person name="Thang M."/>
        </authorList>
    </citation>
    <scope>NUCLEOTIDE SEQUENCE</scope>
</reference>
<evidence type="ECO:0000256" key="13">
    <source>
        <dbReference type="RuleBase" id="RU361168"/>
    </source>
</evidence>
<evidence type="ECO:0000256" key="1">
    <source>
        <dbReference type="ARBA" id="ARBA00001255"/>
    </source>
</evidence>
<evidence type="ECO:0000313" key="18">
    <source>
        <dbReference type="Proteomes" id="UP001152797"/>
    </source>
</evidence>
<dbReference type="InterPro" id="IPR052957">
    <property type="entry name" value="Auxin_embryo_med"/>
</dbReference>
<keyword evidence="12 13" id="KW-0326">Glycosidase</keyword>
<comment type="subcellular location">
    <subcellularLocation>
        <location evidence="2">Membrane</location>
        <topology evidence="2">Multi-pass membrane protein</topology>
    </subcellularLocation>
</comment>
<dbReference type="GO" id="GO:0016020">
    <property type="term" value="C:membrane"/>
    <property type="evidence" value="ECO:0007669"/>
    <property type="project" value="UniProtKB-SubCell"/>
</dbReference>
<feature type="transmembrane region" description="Helical" evidence="14">
    <location>
        <begin position="324"/>
        <end position="346"/>
    </location>
</feature>
<evidence type="ECO:0000313" key="16">
    <source>
        <dbReference type="EMBL" id="CAI3976129.1"/>
    </source>
</evidence>
<dbReference type="SUPFAM" id="SSF51445">
    <property type="entry name" value="(Trans)glycosidases"/>
    <property type="match status" value="1"/>
</dbReference>
<feature type="transmembrane region" description="Helical" evidence="14">
    <location>
        <begin position="246"/>
        <end position="268"/>
    </location>
</feature>
<feature type="transmembrane region" description="Helical" evidence="14">
    <location>
        <begin position="352"/>
        <end position="371"/>
    </location>
</feature>
<dbReference type="InterPro" id="IPR013936">
    <property type="entry name" value="CRT-like"/>
</dbReference>
<dbReference type="InterPro" id="IPR036890">
    <property type="entry name" value="HATPase_C_sf"/>
</dbReference>
<dbReference type="CDD" id="cd14792">
    <property type="entry name" value="GH27"/>
    <property type="match status" value="1"/>
</dbReference>
<dbReference type="Gene3D" id="3.30.565.10">
    <property type="entry name" value="Histidine kinase-like ATPase, C-terminal domain"/>
    <property type="match status" value="1"/>
</dbReference>
<dbReference type="EMBL" id="CAMXCT030000247">
    <property type="protein sequence ID" value="CAL4763441.1"/>
    <property type="molecule type" value="Genomic_DNA"/>
</dbReference>
<reference evidence="17 18" key="2">
    <citation type="submission" date="2024-05" db="EMBL/GenBank/DDBJ databases">
        <authorList>
            <person name="Chen Y."/>
            <person name="Shah S."/>
            <person name="Dougan E. K."/>
            <person name="Thang M."/>
            <person name="Chan C."/>
        </authorList>
    </citation>
    <scope>NUCLEOTIDE SEQUENCE [LARGE SCALE GENOMIC DNA]</scope>
</reference>
<sequence length="1788" mass="194799">MTETGSMAHGAPDSESDGVLPWRCLVAVLMVLLIVALRRGAKRGYFQGLESSSTLLGGGLMLLTAVLATVNRVLYKVALVPLGDYVFFLAQFTTFGYVFAYWSALLINRSRGAVSDGQLRFAKERWQTFASIGALEAGSVLLGMLSAKSLPGEILPVLSKLFLVFQMIFSRLLLQRSYSQSQLSGCALCVLGVIASAGSSLRLRSFGASPALLFVLSLALPALASVLKEKLFADARAQLKEELNVFVVNTLGSSGQAVCVLLLLPVLAELQGVGDIGDYLQEGAEAFGSSPIWPCFYLATNLLFNVSVLTLLRTTSAVSVSLAMALAVPITAVAFASCDIPLLGPGQPLDRFFGFGLILIIAGLCLYHGWLKGAVGQVSTSGSPAALAAPGSAEELIASIRREEFGFEGEQLSGGALQVKQNARLARALKRLAGELYGSDVHWQLELLQNADDNMYKEGVTPSAEFLLRESNGGEVLFRCNEVGFREADIRAICDIGNSSKVGVAKYGPGGRVVATGEKGLGFKAVFALTDKPKLFSGPYRLEFDATHPSGIGYVLPRWLEEKEDQLLRPSWGSLLRLPLRPELHPRREELFRRLAEALPPSLLLFMKRLQEVSVRGETGGTSSLHVKYAEEQPTGAENRWKEFFGQVKLQVSRDGGASWEMEHWLLLRRHVKVPEGLAKPGIAVSPPSTLLEMALPLDDQGGFQAGRGAQQVFAFLPVRSYGLPFALQADWAVSSSREEILSGCAWNEFLKAELPNLILTLVSSVTSLNASDPLKWSFYSAVPAATSASNFFRPAIVQLQNKLRGVECMLTDEDSFCLPQKAIRCPPEARRCLGPGSPLQQALRSQGLHLLHEKVEAYAPAGLLDSLGVLRLNASQLLRLLPNVEDFPGMSWWRQLLALLDELLDLAPKNDLARLVEVARKLPLLPVQGASLEVSEGLVLPPEQPEAEGFPPELLAELRAVDFRSASNIIKVADKMVELGFLALGYEYLVIDDCWASDRGEDGVLIPDPAAFPDGMKAVADYVHSKGLKFGIYTDRGYWTCAGRPGSAEFEEVDAKTFVQWEVDYVKTDSCNGPDSLEDQPSHEAIRQYELFRDALSASGRPVYLALSGWHNWYSPYGASLANSWRVGYDVRNWKSAWNFAIRVNAFLASFAGPGGWNDPDMLVGSSEQAKVRMTPQQSRTQFSLWSVMAAPLLIGSSMLSMSPHDVETYSNKEVIAVDQDALGIQGQIVWENCPLRKRANIKQKQFYEEIPSCQQVWARPLSGGKFAVVLLNLNKISAEINFRISDVCWSGGGCAKFFESATLRDLWAKKDLGVQNFIKVTLPPDGASRMFKLKPVYPPASKASKPSKNALHKAHHRHKAVLPYHALHTDTVHFLQTFTFWDKKKGPPSSPDKDHGDSELEEGAGALAVARVRKLLRRLNVAALTPRMVVKDILAPLFGSEGQVPRVIAASEAPRSLSALLALGGFLVTHRHLADELRGAPVGWPCGEAKVAVGRAFVAPALHSPSATTFLEAASGVLDLTLPRVPGNLEASLVHQVLEDLGLALPGPRVVSDQEDWKSEDLESLLSAIAKETRIAESRGLARARSLAKALNSAWSRFQRYAFRRNDSSKASTFLLTLQSGCWLPSDGPEAALHRPGELVCGTVEIRSVFPDVQLLKGRMCGVVAGDFAEALGVLTKPTVDLATKVLLSFEHASPVAPESAVAVYGFLQEQGADWSMLRDSPCIVVEQGQAAVMPSEVVWEDPHDAIDAPKLQRLYSVFMAVTKCLHKYMSTLPMMWRDDPADISL</sequence>
<feature type="domain" description="Alpha galactosidase C-terminal" evidence="15">
    <location>
        <begin position="1256"/>
        <end position="1329"/>
    </location>
</feature>
<evidence type="ECO:0000256" key="14">
    <source>
        <dbReference type="SAM" id="Phobius"/>
    </source>
</evidence>
<organism evidence="16">
    <name type="scientific">Cladocopium goreaui</name>
    <dbReference type="NCBI Taxonomy" id="2562237"/>
    <lineage>
        <taxon>Eukaryota</taxon>
        <taxon>Sar</taxon>
        <taxon>Alveolata</taxon>
        <taxon>Dinophyceae</taxon>
        <taxon>Suessiales</taxon>
        <taxon>Symbiodiniaceae</taxon>
        <taxon>Cladocopium</taxon>
    </lineage>
</organism>
<accession>A0A9P1FGH2</accession>
<evidence type="ECO:0000256" key="11">
    <source>
        <dbReference type="ARBA" id="ARBA00023136"/>
    </source>
</evidence>
<dbReference type="InterPro" id="IPR013780">
    <property type="entry name" value="Glyco_hydro_b"/>
</dbReference>
<dbReference type="Pfam" id="PF08627">
    <property type="entry name" value="CRT-like"/>
    <property type="match status" value="1"/>
</dbReference>
<dbReference type="Gene3D" id="3.20.20.70">
    <property type="entry name" value="Aldolase class I"/>
    <property type="match status" value="1"/>
</dbReference>